<name>A0A8K0H2K2_9ROSA</name>
<dbReference type="InterPro" id="IPR038336">
    <property type="entry name" value="NET_sf"/>
</dbReference>
<feature type="region of interest" description="Disordered" evidence="3">
    <location>
        <begin position="110"/>
        <end position="144"/>
    </location>
</feature>
<dbReference type="Gene3D" id="1.20.1270.220">
    <property type="match status" value="1"/>
</dbReference>
<dbReference type="EMBL" id="VOIH02000006">
    <property type="protein sequence ID" value="KAF3444537.1"/>
    <property type="molecule type" value="Genomic_DNA"/>
</dbReference>
<dbReference type="Pfam" id="PF17035">
    <property type="entry name" value="BET"/>
    <property type="match status" value="1"/>
</dbReference>
<dbReference type="AlphaFoldDB" id="A0A8K0H2K2"/>
<comment type="caution">
    <text evidence="5">The sequence shown here is derived from an EMBL/GenBank/DDBJ whole genome shotgun (WGS) entry which is preliminary data.</text>
</comment>
<keyword evidence="1" id="KW-0805">Transcription regulation</keyword>
<feature type="compositionally biased region" description="Low complexity" evidence="3">
    <location>
        <begin position="127"/>
        <end position="143"/>
    </location>
</feature>
<dbReference type="InterPro" id="IPR027353">
    <property type="entry name" value="NET_dom"/>
</dbReference>
<evidence type="ECO:0000256" key="1">
    <source>
        <dbReference type="ARBA" id="ARBA00023015"/>
    </source>
</evidence>
<evidence type="ECO:0000256" key="3">
    <source>
        <dbReference type="SAM" id="MobiDB-lite"/>
    </source>
</evidence>
<reference evidence="5" key="1">
    <citation type="submission" date="2020-03" db="EMBL/GenBank/DDBJ databases">
        <title>A high-quality chromosome-level genome assembly of a woody plant with both climbing and erect habits, Rhamnella rubrinervis.</title>
        <authorList>
            <person name="Lu Z."/>
            <person name="Yang Y."/>
            <person name="Zhu X."/>
            <person name="Sun Y."/>
        </authorList>
    </citation>
    <scope>NUCLEOTIDE SEQUENCE</scope>
    <source>
        <strain evidence="5">BYM</strain>
        <tissue evidence="5">Leaf</tissue>
    </source>
</reference>
<keyword evidence="6" id="KW-1185">Reference proteome</keyword>
<protein>
    <recommendedName>
        <fullName evidence="4">NET domain-containing protein</fullName>
    </recommendedName>
</protein>
<feature type="domain" description="NET" evidence="4">
    <location>
        <begin position="214"/>
        <end position="295"/>
    </location>
</feature>
<evidence type="ECO:0000256" key="2">
    <source>
        <dbReference type="ARBA" id="ARBA00023163"/>
    </source>
</evidence>
<dbReference type="PROSITE" id="PS51525">
    <property type="entry name" value="NET"/>
    <property type="match status" value="1"/>
</dbReference>
<dbReference type="PANTHER" id="PTHR45926">
    <property type="entry name" value="OSJNBA0053K19.4 PROTEIN"/>
    <property type="match status" value="1"/>
</dbReference>
<dbReference type="Proteomes" id="UP000796880">
    <property type="component" value="Unassembled WGS sequence"/>
</dbReference>
<organism evidence="5 6">
    <name type="scientific">Rhamnella rubrinervis</name>
    <dbReference type="NCBI Taxonomy" id="2594499"/>
    <lineage>
        <taxon>Eukaryota</taxon>
        <taxon>Viridiplantae</taxon>
        <taxon>Streptophyta</taxon>
        <taxon>Embryophyta</taxon>
        <taxon>Tracheophyta</taxon>
        <taxon>Spermatophyta</taxon>
        <taxon>Magnoliopsida</taxon>
        <taxon>eudicotyledons</taxon>
        <taxon>Gunneridae</taxon>
        <taxon>Pentapetalae</taxon>
        <taxon>rosids</taxon>
        <taxon>fabids</taxon>
        <taxon>Rosales</taxon>
        <taxon>Rhamnaceae</taxon>
        <taxon>rhamnoid group</taxon>
        <taxon>Rhamneae</taxon>
        <taxon>Rhamnella</taxon>
    </lineage>
</organism>
<sequence>MSEDSRGLAVSPVHNKLGPDYFGYYKREVVELLSEDEDLLRHSNTEFGSLFSNGIQSGLSDLKRERLKTLLRQGLKVLAPEVEEMLDPVTSMHQLQSQLRSRRCFPRSTGATSEIDVRQSPSKKAKVSSSSSSTSLPALGSPTDNGLNVVTNGFWDYTETTKCTARPEEPQVDDDLKFLLENDDSVRVEETVKNYSDELCATLGHMEQQLEELLDTVMSKCRPMTPAEKRKLRKLIQVLPPKHLDHVVEIIQRSKPAETKSCDEIHVELEKENNVTLWRLYYYVEAIERTKELSR</sequence>
<evidence type="ECO:0000313" key="5">
    <source>
        <dbReference type="EMBL" id="KAF3444537.1"/>
    </source>
</evidence>
<evidence type="ECO:0000259" key="4">
    <source>
        <dbReference type="PROSITE" id="PS51525"/>
    </source>
</evidence>
<keyword evidence="2" id="KW-0804">Transcription</keyword>
<dbReference type="OrthoDB" id="21449at2759"/>
<accession>A0A8K0H2K2</accession>
<evidence type="ECO:0000313" key="6">
    <source>
        <dbReference type="Proteomes" id="UP000796880"/>
    </source>
</evidence>
<gene>
    <name evidence="5" type="ORF">FNV43_RR14229</name>
</gene>
<proteinExistence type="predicted"/>